<dbReference type="Proteomes" id="UP001066276">
    <property type="component" value="Chromosome 2_2"/>
</dbReference>
<proteinExistence type="predicted"/>
<reference evidence="1" key="1">
    <citation type="journal article" date="2022" name="bioRxiv">
        <title>Sequencing and chromosome-scale assembly of the giantPleurodeles waltlgenome.</title>
        <authorList>
            <person name="Brown T."/>
            <person name="Elewa A."/>
            <person name="Iarovenko S."/>
            <person name="Subramanian E."/>
            <person name="Araus A.J."/>
            <person name="Petzold A."/>
            <person name="Susuki M."/>
            <person name="Suzuki K.-i.T."/>
            <person name="Hayashi T."/>
            <person name="Toyoda A."/>
            <person name="Oliveira C."/>
            <person name="Osipova E."/>
            <person name="Leigh N.D."/>
            <person name="Simon A."/>
            <person name="Yun M.H."/>
        </authorList>
    </citation>
    <scope>NUCLEOTIDE SEQUENCE</scope>
    <source>
        <strain evidence="1">20211129_DDA</strain>
        <tissue evidence="1">Liver</tissue>
    </source>
</reference>
<dbReference type="AlphaFoldDB" id="A0AAV7UV91"/>
<evidence type="ECO:0000313" key="1">
    <source>
        <dbReference type="EMBL" id="KAJ1193015.1"/>
    </source>
</evidence>
<protein>
    <submittedName>
        <fullName evidence="1">Uncharacterized protein</fullName>
    </submittedName>
</protein>
<accession>A0AAV7UV91</accession>
<organism evidence="1 2">
    <name type="scientific">Pleurodeles waltl</name>
    <name type="common">Iberian ribbed newt</name>
    <dbReference type="NCBI Taxonomy" id="8319"/>
    <lineage>
        <taxon>Eukaryota</taxon>
        <taxon>Metazoa</taxon>
        <taxon>Chordata</taxon>
        <taxon>Craniata</taxon>
        <taxon>Vertebrata</taxon>
        <taxon>Euteleostomi</taxon>
        <taxon>Amphibia</taxon>
        <taxon>Batrachia</taxon>
        <taxon>Caudata</taxon>
        <taxon>Salamandroidea</taxon>
        <taxon>Salamandridae</taxon>
        <taxon>Pleurodelinae</taxon>
        <taxon>Pleurodeles</taxon>
    </lineage>
</organism>
<sequence length="69" mass="7398">MDAQHPLTEADSDANPMQLIFVIPDFQRDTAGCGKSTQSLPGPKVPDRIDASLSCGKEETTHATQLEGE</sequence>
<keyword evidence="2" id="KW-1185">Reference proteome</keyword>
<evidence type="ECO:0000313" key="2">
    <source>
        <dbReference type="Proteomes" id="UP001066276"/>
    </source>
</evidence>
<dbReference type="EMBL" id="JANPWB010000004">
    <property type="protein sequence ID" value="KAJ1193015.1"/>
    <property type="molecule type" value="Genomic_DNA"/>
</dbReference>
<name>A0AAV7UV91_PLEWA</name>
<comment type="caution">
    <text evidence="1">The sequence shown here is derived from an EMBL/GenBank/DDBJ whole genome shotgun (WGS) entry which is preliminary data.</text>
</comment>
<gene>
    <name evidence="1" type="ORF">NDU88_002321</name>
</gene>